<evidence type="ECO:0000313" key="2">
    <source>
        <dbReference type="Proteomes" id="UP000054477"/>
    </source>
</evidence>
<proteinExistence type="predicted"/>
<accession>A0A0C9XSI1</accession>
<name>A0A0C9XSI1_9AGAR</name>
<keyword evidence="2" id="KW-1185">Reference proteome</keyword>
<dbReference type="AlphaFoldDB" id="A0A0C9XSI1"/>
<evidence type="ECO:0000313" key="1">
    <source>
        <dbReference type="EMBL" id="KIK00717.1"/>
    </source>
</evidence>
<dbReference type="HOGENOM" id="CLU_2292175_0_0_1"/>
<dbReference type="EMBL" id="KN838620">
    <property type="protein sequence ID" value="KIK00717.1"/>
    <property type="molecule type" value="Genomic_DNA"/>
</dbReference>
<protein>
    <submittedName>
        <fullName evidence="1">Uncharacterized protein</fullName>
    </submittedName>
</protein>
<dbReference type="Proteomes" id="UP000054477">
    <property type="component" value="Unassembled WGS sequence"/>
</dbReference>
<gene>
    <name evidence="1" type="ORF">K443DRAFT_597848</name>
</gene>
<sequence>MHYGRRSVTRRRTIPLACAASSPNPVPHQPLILVTNVAQSFKHYTQNLIKLTHSNENMWGSMLGSYPYRPPLSPPSLPDFPPSLVDVGRDTNGTFYFPQNP</sequence>
<reference evidence="2" key="2">
    <citation type="submission" date="2015-01" db="EMBL/GenBank/DDBJ databases">
        <title>Evolutionary Origins and Diversification of the Mycorrhizal Mutualists.</title>
        <authorList>
            <consortium name="DOE Joint Genome Institute"/>
            <consortium name="Mycorrhizal Genomics Consortium"/>
            <person name="Kohler A."/>
            <person name="Kuo A."/>
            <person name="Nagy L.G."/>
            <person name="Floudas D."/>
            <person name="Copeland A."/>
            <person name="Barry K.W."/>
            <person name="Cichocki N."/>
            <person name="Veneault-Fourrey C."/>
            <person name="LaButti K."/>
            <person name="Lindquist E.A."/>
            <person name="Lipzen A."/>
            <person name="Lundell T."/>
            <person name="Morin E."/>
            <person name="Murat C."/>
            <person name="Riley R."/>
            <person name="Ohm R."/>
            <person name="Sun H."/>
            <person name="Tunlid A."/>
            <person name="Henrissat B."/>
            <person name="Grigoriev I.V."/>
            <person name="Hibbett D.S."/>
            <person name="Martin F."/>
        </authorList>
    </citation>
    <scope>NUCLEOTIDE SEQUENCE [LARGE SCALE GENOMIC DNA]</scope>
    <source>
        <strain evidence="2">LaAM-08-1</strain>
    </source>
</reference>
<reference evidence="1 2" key="1">
    <citation type="submission" date="2014-04" db="EMBL/GenBank/DDBJ databases">
        <authorList>
            <consortium name="DOE Joint Genome Institute"/>
            <person name="Kuo A."/>
            <person name="Kohler A."/>
            <person name="Nagy L.G."/>
            <person name="Floudas D."/>
            <person name="Copeland A."/>
            <person name="Barry K.W."/>
            <person name="Cichocki N."/>
            <person name="Veneault-Fourrey C."/>
            <person name="LaButti K."/>
            <person name="Lindquist E.A."/>
            <person name="Lipzen A."/>
            <person name="Lundell T."/>
            <person name="Morin E."/>
            <person name="Murat C."/>
            <person name="Sun H."/>
            <person name="Tunlid A."/>
            <person name="Henrissat B."/>
            <person name="Grigoriev I.V."/>
            <person name="Hibbett D.S."/>
            <person name="Martin F."/>
            <person name="Nordberg H.P."/>
            <person name="Cantor M.N."/>
            <person name="Hua S.X."/>
        </authorList>
    </citation>
    <scope>NUCLEOTIDE SEQUENCE [LARGE SCALE GENOMIC DNA]</scope>
    <source>
        <strain evidence="1 2">LaAM-08-1</strain>
    </source>
</reference>
<organism evidence="1 2">
    <name type="scientific">Laccaria amethystina LaAM-08-1</name>
    <dbReference type="NCBI Taxonomy" id="1095629"/>
    <lineage>
        <taxon>Eukaryota</taxon>
        <taxon>Fungi</taxon>
        <taxon>Dikarya</taxon>
        <taxon>Basidiomycota</taxon>
        <taxon>Agaricomycotina</taxon>
        <taxon>Agaricomycetes</taxon>
        <taxon>Agaricomycetidae</taxon>
        <taxon>Agaricales</taxon>
        <taxon>Agaricineae</taxon>
        <taxon>Hydnangiaceae</taxon>
        <taxon>Laccaria</taxon>
    </lineage>
</organism>